<keyword evidence="2" id="KW-0560">Oxidoreductase</keyword>
<evidence type="ECO:0000313" key="5">
    <source>
        <dbReference type="EMBL" id="CAK5270323.1"/>
    </source>
</evidence>
<protein>
    <recommendedName>
        <fullName evidence="3">3-beta hydroxysteroid dehydrogenase/isomerase domain-containing protein</fullName>
    </recommendedName>
</protein>
<dbReference type="EMBL" id="CAVNYO010000478">
    <property type="protein sequence ID" value="CAK5284220.1"/>
    <property type="molecule type" value="Genomic_DNA"/>
</dbReference>
<dbReference type="GO" id="GO:0006694">
    <property type="term" value="P:steroid biosynthetic process"/>
    <property type="evidence" value="ECO:0007669"/>
    <property type="project" value="InterPro"/>
</dbReference>
<dbReference type="SUPFAM" id="SSF51735">
    <property type="entry name" value="NAD(P)-binding Rossmann-fold domains"/>
    <property type="match status" value="2"/>
</dbReference>
<dbReference type="GO" id="GO:0016616">
    <property type="term" value="F:oxidoreductase activity, acting on the CH-OH group of donors, NAD or NADP as acceptor"/>
    <property type="evidence" value="ECO:0007669"/>
    <property type="project" value="InterPro"/>
</dbReference>
<dbReference type="EMBL" id="CAVNYO010000162">
    <property type="protein sequence ID" value="CAK5270241.1"/>
    <property type="molecule type" value="Genomic_DNA"/>
</dbReference>
<evidence type="ECO:0000256" key="2">
    <source>
        <dbReference type="ARBA" id="ARBA00023002"/>
    </source>
</evidence>
<dbReference type="InterPro" id="IPR036291">
    <property type="entry name" value="NAD(P)-bd_dom_sf"/>
</dbReference>
<dbReference type="Pfam" id="PF01073">
    <property type="entry name" value="3Beta_HSD"/>
    <property type="match status" value="1"/>
</dbReference>
<evidence type="ECO:0000313" key="4">
    <source>
        <dbReference type="EMBL" id="CAK5270241.1"/>
    </source>
</evidence>
<evidence type="ECO:0000313" key="7">
    <source>
        <dbReference type="Proteomes" id="UP001295794"/>
    </source>
</evidence>
<dbReference type="AlphaFoldDB" id="A0AAD2H7L6"/>
<evidence type="ECO:0000256" key="1">
    <source>
        <dbReference type="ARBA" id="ARBA00009219"/>
    </source>
</evidence>
<dbReference type="InterPro" id="IPR002225">
    <property type="entry name" value="3Beta_OHSteriod_DH/Estase"/>
</dbReference>
<sequence length="451" mass="50147">MPDIYMVIGGSGFLGRHIVQQLRDRGDTVSALDLVQRYHDVPFYSADITNQAQVAAALKTSGTTCIIHTASPPVAMKVEDADLYFRVNVGGTKAIIAAAVETGVRKLVFTSSAGVVYSGQDIIDMDERVTYPEKHKDAYSQSKAEAEQAVLEANGKGGLLTVALRPAGIFGPGDRQVMAGIFMVYEKRQTHFQVGDNTNLFDWTYVGNVASAHLLAADRLSDPPPAPTLSELPTMPRIPEEVPPLTEEEQNLVKYALPSISGTTGKYRVPTSDARPLGPGVYRPPNADALVAAFEAETDAKVPAVRTRFDPLSEYTIARTKLMHPETSPLQVAGQAFFITNGEPCHFWDFLRYIWHHLDQEYPEIAKSRKKGTWTLPREFAMVAAGGAEWWAWLTGRDATFNKFRVSYSCANRWYNIEKARRVLGYEPKVSLDEGVKLMLEWWKKEHSQKH</sequence>
<feature type="domain" description="3-beta hydroxysteroid dehydrogenase/isomerase" evidence="3">
    <location>
        <begin position="6"/>
        <end position="228"/>
    </location>
</feature>
<gene>
    <name evidence="4" type="ORF">MYCIT1_LOCUS14487</name>
    <name evidence="5" type="ORF">MYCIT1_LOCUS14642</name>
    <name evidence="6" type="ORF">MYCIT1_LOCUS37306</name>
</gene>
<evidence type="ECO:0000313" key="6">
    <source>
        <dbReference type="EMBL" id="CAK5284220.1"/>
    </source>
</evidence>
<name>A0AAD2H7L6_9AGAR</name>
<accession>A0AAD2H7L6</accession>
<keyword evidence="7" id="KW-1185">Reference proteome</keyword>
<dbReference type="EMBL" id="CAVNYO010000164">
    <property type="protein sequence ID" value="CAK5270323.1"/>
    <property type="molecule type" value="Genomic_DNA"/>
</dbReference>
<dbReference type="InterPro" id="IPR050177">
    <property type="entry name" value="Lipid_A_modif_metabolic_enz"/>
</dbReference>
<dbReference type="Gene3D" id="3.40.50.720">
    <property type="entry name" value="NAD(P)-binding Rossmann-like Domain"/>
    <property type="match status" value="2"/>
</dbReference>
<dbReference type="PANTHER" id="PTHR43245:SF51">
    <property type="entry name" value="SHORT CHAIN DEHYDROGENASE_REDUCTASE FAMILY 42E, MEMBER 2"/>
    <property type="match status" value="1"/>
</dbReference>
<dbReference type="Proteomes" id="UP001295794">
    <property type="component" value="Unassembled WGS sequence"/>
</dbReference>
<proteinExistence type="inferred from homology"/>
<dbReference type="PANTHER" id="PTHR43245">
    <property type="entry name" value="BIFUNCTIONAL POLYMYXIN RESISTANCE PROTEIN ARNA"/>
    <property type="match status" value="1"/>
</dbReference>
<comment type="caution">
    <text evidence="4">The sequence shown here is derived from an EMBL/GenBank/DDBJ whole genome shotgun (WGS) entry which is preliminary data.</text>
</comment>
<reference evidence="4" key="1">
    <citation type="submission" date="2023-11" db="EMBL/GenBank/DDBJ databases">
        <authorList>
            <person name="De Vega J J."/>
            <person name="De Vega J J."/>
        </authorList>
    </citation>
    <scope>NUCLEOTIDE SEQUENCE</scope>
</reference>
<evidence type="ECO:0000259" key="3">
    <source>
        <dbReference type="Pfam" id="PF01073"/>
    </source>
</evidence>
<organism evidence="4 7">
    <name type="scientific">Mycena citricolor</name>
    <dbReference type="NCBI Taxonomy" id="2018698"/>
    <lineage>
        <taxon>Eukaryota</taxon>
        <taxon>Fungi</taxon>
        <taxon>Dikarya</taxon>
        <taxon>Basidiomycota</taxon>
        <taxon>Agaricomycotina</taxon>
        <taxon>Agaricomycetes</taxon>
        <taxon>Agaricomycetidae</taxon>
        <taxon>Agaricales</taxon>
        <taxon>Marasmiineae</taxon>
        <taxon>Mycenaceae</taxon>
        <taxon>Mycena</taxon>
    </lineage>
</organism>
<comment type="similarity">
    <text evidence="1">Belongs to the 3-beta-HSD family.</text>
</comment>